<comment type="caution">
    <text evidence="1">The sequence shown here is derived from an EMBL/GenBank/DDBJ whole genome shotgun (WGS) entry which is preliminary data.</text>
</comment>
<protein>
    <submittedName>
        <fullName evidence="1">Uncharacterized protein</fullName>
    </submittedName>
</protein>
<name>A0AAD4T6E1_9MAGN</name>
<dbReference type="EMBL" id="JAJJMB010005286">
    <property type="protein sequence ID" value="KAI3939826.1"/>
    <property type="molecule type" value="Genomic_DNA"/>
</dbReference>
<dbReference type="AlphaFoldDB" id="A0AAD4T6E1"/>
<evidence type="ECO:0000313" key="2">
    <source>
        <dbReference type="Proteomes" id="UP001202328"/>
    </source>
</evidence>
<keyword evidence="2" id="KW-1185">Reference proteome</keyword>
<proteinExistence type="predicted"/>
<dbReference type="Proteomes" id="UP001202328">
    <property type="component" value="Unassembled WGS sequence"/>
</dbReference>
<organism evidence="1 2">
    <name type="scientific">Papaver atlanticum</name>
    <dbReference type="NCBI Taxonomy" id="357466"/>
    <lineage>
        <taxon>Eukaryota</taxon>
        <taxon>Viridiplantae</taxon>
        <taxon>Streptophyta</taxon>
        <taxon>Embryophyta</taxon>
        <taxon>Tracheophyta</taxon>
        <taxon>Spermatophyta</taxon>
        <taxon>Magnoliopsida</taxon>
        <taxon>Ranunculales</taxon>
        <taxon>Papaveraceae</taxon>
        <taxon>Papaveroideae</taxon>
        <taxon>Papaver</taxon>
    </lineage>
</organism>
<evidence type="ECO:0000313" key="1">
    <source>
        <dbReference type="EMBL" id="KAI3939826.1"/>
    </source>
</evidence>
<sequence length="90" mass="10092">MNLSVQHTTNGDGCTSFMSTSVVPAILLCKPRGKRGSSITHWIVVPKPSLYRRRIKRAWTAELLREVKMWKEIQVRATGIIGLTWAEVGA</sequence>
<accession>A0AAD4T6E1</accession>
<reference evidence="1" key="1">
    <citation type="submission" date="2022-04" db="EMBL/GenBank/DDBJ databases">
        <title>A functionally conserved STORR gene fusion in Papaver species that diverged 16.8 million years ago.</title>
        <authorList>
            <person name="Catania T."/>
        </authorList>
    </citation>
    <scope>NUCLEOTIDE SEQUENCE</scope>
    <source>
        <strain evidence="1">S-188037</strain>
    </source>
</reference>
<gene>
    <name evidence="1" type="ORF">MKW98_029602</name>
</gene>